<reference evidence="3" key="2">
    <citation type="submission" date="2015-03" db="UniProtKB">
        <authorList>
            <consortium name="EnsemblPlants"/>
        </authorList>
    </citation>
    <scope>IDENTIFICATION</scope>
</reference>
<protein>
    <submittedName>
        <fullName evidence="3">Uncharacterized protein</fullName>
    </submittedName>
</protein>
<feature type="region of interest" description="Disordered" evidence="1">
    <location>
        <begin position="149"/>
        <end position="191"/>
    </location>
</feature>
<reference evidence="3" key="1">
    <citation type="journal article" date="2009" name="Rice">
        <title>De Novo Next Generation Sequencing of Plant Genomes.</title>
        <authorList>
            <person name="Rounsley S."/>
            <person name="Marri P.R."/>
            <person name="Yu Y."/>
            <person name="He R."/>
            <person name="Sisneros N."/>
            <person name="Goicoechea J.L."/>
            <person name="Lee S.J."/>
            <person name="Angelova A."/>
            <person name="Kudrna D."/>
            <person name="Luo M."/>
            <person name="Affourtit J."/>
            <person name="Desany B."/>
            <person name="Knight J."/>
            <person name="Niazi F."/>
            <person name="Egholm M."/>
            <person name="Wing R.A."/>
        </authorList>
    </citation>
    <scope>NUCLEOTIDE SEQUENCE [LARGE SCALE GENOMIC DNA]</scope>
    <source>
        <strain evidence="3">cv. IRGC 105608</strain>
    </source>
</reference>
<evidence type="ECO:0000256" key="2">
    <source>
        <dbReference type="SAM" id="SignalP"/>
    </source>
</evidence>
<evidence type="ECO:0000313" key="4">
    <source>
        <dbReference type="Proteomes" id="UP000026960"/>
    </source>
</evidence>
<dbReference type="STRING" id="65489.A0A0D3FQK2"/>
<keyword evidence="4" id="KW-1185">Reference proteome</keyword>
<proteinExistence type="predicted"/>
<dbReference type="Proteomes" id="UP000026960">
    <property type="component" value="Chromosome 3"/>
</dbReference>
<feature type="signal peptide" evidence="2">
    <location>
        <begin position="1"/>
        <end position="27"/>
    </location>
</feature>
<feature type="chain" id="PRO_5002261847" evidence="2">
    <location>
        <begin position="28"/>
        <end position="236"/>
    </location>
</feature>
<dbReference type="PaxDb" id="65489-OBART03G38580.1"/>
<dbReference type="Gramene" id="OBART03G38580.1">
    <property type="protein sequence ID" value="OBART03G38580.1"/>
    <property type="gene ID" value="OBART03G38580"/>
</dbReference>
<feature type="compositionally biased region" description="Gly residues" evidence="1">
    <location>
        <begin position="164"/>
        <end position="174"/>
    </location>
</feature>
<keyword evidence="2" id="KW-0732">Signal</keyword>
<feature type="compositionally biased region" description="Basic and acidic residues" evidence="1">
    <location>
        <begin position="151"/>
        <end position="163"/>
    </location>
</feature>
<accession>A0A0D3FQK2</accession>
<evidence type="ECO:0000313" key="3">
    <source>
        <dbReference type="EnsemblPlants" id="OBART03G38580.1"/>
    </source>
</evidence>
<dbReference type="EnsemblPlants" id="OBART03G38580.1">
    <property type="protein sequence ID" value="OBART03G38580.1"/>
    <property type="gene ID" value="OBART03G38580"/>
</dbReference>
<dbReference type="AlphaFoldDB" id="A0A0D3FQK2"/>
<sequence length="236" mass="25911">MTVRFSLLLHLRRMISTVVTLSTPVEGSPLKFHPDLNKEVAIGEEFVEFLENELKIDDSSAAEVDANDPYTQSGGKNKQDGNTNTNTSTSSFDDSVSEIAVALENLKKELMVLGHEVAARRRDAVLIHPLLVFPHLPVHAPATLVRSAGLGRREAERESRHGGGGDGSDWGGEKGNAARRKLVSRSPSRPRAPSFVATAYHGVARRLELSSWRNGGEVGSKYRTSEEAWSWTRRSI</sequence>
<name>A0A0D3FQK2_9ORYZ</name>
<dbReference type="HOGENOM" id="CLU_1176963_0_0_1"/>
<evidence type="ECO:0000256" key="1">
    <source>
        <dbReference type="SAM" id="MobiDB-lite"/>
    </source>
</evidence>
<feature type="region of interest" description="Disordered" evidence="1">
    <location>
        <begin position="60"/>
        <end position="92"/>
    </location>
</feature>
<organism evidence="3">
    <name type="scientific">Oryza barthii</name>
    <dbReference type="NCBI Taxonomy" id="65489"/>
    <lineage>
        <taxon>Eukaryota</taxon>
        <taxon>Viridiplantae</taxon>
        <taxon>Streptophyta</taxon>
        <taxon>Embryophyta</taxon>
        <taxon>Tracheophyta</taxon>
        <taxon>Spermatophyta</taxon>
        <taxon>Magnoliopsida</taxon>
        <taxon>Liliopsida</taxon>
        <taxon>Poales</taxon>
        <taxon>Poaceae</taxon>
        <taxon>BOP clade</taxon>
        <taxon>Oryzoideae</taxon>
        <taxon>Oryzeae</taxon>
        <taxon>Oryzinae</taxon>
        <taxon>Oryza</taxon>
    </lineage>
</organism>
<feature type="compositionally biased region" description="Low complexity" evidence="1">
    <location>
        <begin position="82"/>
        <end position="91"/>
    </location>
</feature>